<proteinExistence type="predicted"/>
<comment type="caution">
    <text evidence="2">The sequence shown here is derived from an EMBL/GenBank/DDBJ whole genome shotgun (WGS) entry which is preliminary data.</text>
</comment>
<evidence type="ECO:0000313" key="3">
    <source>
        <dbReference type="Proteomes" id="UP000321769"/>
    </source>
</evidence>
<dbReference type="EMBL" id="BJZQ01000019">
    <property type="protein sequence ID" value="GEO90454.1"/>
    <property type="molecule type" value="Genomic_DNA"/>
</dbReference>
<gene>
    <name evidence="2" type="ORF">AFL01nite_27810</name>
</gene>
<dbReference type="AlphaFoldDB" id="A0A512HYE2"/>
<accession>A0A512HYE2</accession>
<protein>
    <recommendedName>
        <fullName evidence="1">AbiEi antitoxin C-terminal domain-containing protein</fullName>
    </recommendedName>
</protein>
<dbReference type="Proteomes" id="UP000321769">
    <property type="component" value="Unassembled WGS sequence"/>
</dbReference>
<dbReference type="OrthoDB" id="5055735at2"/>
<name>A0A512HYE2_9ACTN</name>
<organism evidence="2 3">
    <name type="scientific">Aeromicrobium flavum</name>
    <dbReference type="NCBI Taxonomy" id="416568"/>
    <lineage>
        <taxon>Bacteria</taxon>
        <taxon>Bacillati</taxon>
        <taxon>Actinomycetota</taxon>
        <taxon>Actinomycetes</taxon>
        <taxon>Propionibacteriales</taxon>
        <taxon>Nocardioidaceae</taxon>
        <taxon>Aeromicrobium</taxon>
    </lineage>
</organism>
<evidence type="ECO:0000313" key="2">
    <source>
        <dbReference type="EMBL" id="GEO90454.1"/>
    </source>
</evidence>
<dbReference type="Pfam" id="PF09407">
    <property type="entry name" value="AbiEi_1"/>
    <property type="match status" value="1"/>
</dbReference>
<reference evidence="2 3" key="1">
    <citation type="submission" date="2019-07" db="EMBL/GenBank/DDBJ databases">
        <title>Whole genome shotgun sequence of Aeromicrobium flavum NBRC 107625.</title>
        <authorList>
            <person name="Hosoyama A."/>
            <person name="Uohara A."/>
            <person name="Ohji S."/>
            <person name="Ichikawa N."/>
        </authorList>
    </citation>
    <scope>NUCLEOTIDE SEQUENCE [LARGE SCALE GENOMIC DNA]</scope>
    <source>
        <strain evidence="2 3">NBRC 107625</strain>
    </source>
</reference>
<dbReference type="InterPro" id="IPR018547">
    <property type="entry name" value="AbiEi_C"/>
</dbReference>
<evidence type="ECO:0000259" key="1">
    <source>
        <dbReference type="Pfam" id="PF09407"/>
    </source>
</evidence>
<sequence>MTALRDVARAQLRAARPINLADKYANPRALLRHHVAKGELIRLAPGYYMAPPDDRPLPWRPTIETATAAIATTAYPGEEIALMGLTAARLHGALPRAIGAGIVAVPRQHAPITLDDGGQVVFVTRDTARLDGVRMPVETGRVLVTTVEQTVLDLARRPNLGGLETEAHAAIENLMPRVDTEHLLALADEQHFGRRAAGLIEATR</sequence>
<keyword evidence="3" id="KW-1185">Reference proteome</keyword>
<dbReference type="RefSeq" id="WP_146828424.1">
    <property type="nucleotide sequence ID" value="NZ_BAAAYQ010000005.1"/>
</dbReference>
<feature type="domain" description="AbiEi antitoxin C-terminal" evidence="1">
    <location>
        <begin position="66"/>
        <end position="190"/>
    </location>
</feature>